<keyword evidence="2" id="KW-1185">Reference proteome</keyword>
<evidence type="ECO:0000313" key="1">
    <source>
        <dbReference type="EMBL" id="KAH3781746.1"/>
    </source>
</evidence>
<accession>A0A9D4IN19</accession>
<sequence length="90" mass="10003">MARKRAKHGFIAGHQILSDAFIQRVLAGPQRRREILGALLTPRRSRSWFKLPGLRPAPAPVRTALDFPALPVGSGPMRFKLEPQVVLTVL</sequence>
<reference evidence="1" key="2">
    <citation type="submission" date="2020-11" db="EMBL/GenBank/DDBJ databases">
        <authorList>
            <person name="McCartney M.A."/>
            <person name="Auch B."/>
            <person name="Kono T."/>
            <person name="Mallez S."/>
            <person name="Becker A."/>
            <person name="Gohl D.M."/>
            <person name="Silverstein K.A.T."/>
            <person name="Koren S."/>
            <person name="Bechman K.B."/>
            <person name="Herman A."/>
            <person name="Abrahante J.E."/>
            <person name="Garbe J."/>
        </authorList>
    </citation>
    <scope>NUCLEOTIDE SEQUENCE</scope>
    <source>
        <strain evidence="1">Duluth1</strain>
        <tissue evidence="1">Whole animal</tissue>
    </source>
</reference>
<comment type="caution">
    <text evidence="1">The sequence shown here is derived from an EMBL/GenBank/DDBJ whole genome shotgun (WGS) entry which is preliminary data.</text>
</comment>
<gene>
    <name evidence="1" type="ORF">DPMN_159650</name>
</gene>
<proteinExistence type="predicted"/>
<protein>
    <submittedName>
        <fullName evidence="1">Uncharacterized protein</fullName>
    </submittedName>
</protein>
<evidence type="ECO:0000313" key="2">
    <source>
        <dbReference type="Proteomes" id="UP000828390"/>
    </source>
</evidence>
<dbReference type="EMBL" id="JAIWYP010000008">
    <property type="protein sequence ID" value="KAH3781746.1"/>
    <property type="molecule type" value="Genomic_DNA"/>
</dbReference>
<organism evidence="1 2">
    <name type="scientific">Dreissena polymorpha</name>
    <name type="common">Zebra mussel</name>
    <name type="synonym">Mytilus polymorpha</name>
    <dbReference type="NCBI Taxonomy" id="45954"/>
    <lineage>
        <taxon>Eukaryota</taxon>
        <taxon>Metazoa</taxon>
        <taxon>Spiralia</taxon>
        <taxon>Lophotrochozoa</taxon>
        <taxon>Mollusca</taxon>
        <taxon>Bivalvia</taxon>
        <taxon>Autobranchia</taxon>
        <taxon>Heteroconchia</taxon>
        <taxon>Euheterodonta</taxon>
        <taxon>Imparidentia</taxon>
        <taxon>Neoheterodontei</taxon>
        <taxon>Myida</taxon>
        <taxon>Dreissenoidea</taxon>
        <taxon>Dreissenidae</taxon>
        <taxon>Dreissena</taxon>
    </lineage>
</organism>
<dbReference type="AlphaFoldDB" id="A0A9D4IN19"/>
<dbReference type="Proteomes" id="UP000828390">
    <property type="component" value="Unassembled WGS sequence"/>
</dbReference>
<name>A0A9D4IN19_DREPO</name>
<reference evidence="1" key="1">
    <citation type="journal article" date="2019" name="bioRxiv">
        <title>The Genome of the Zebra Mussel, Dreissena polymorpha: A Resource for Invasive Species Research.</title>
        <authorList>
            <person name="McCartney M.A."/>
            <person name="Auch B."/>
            <person name="Kono T."/>
            <person name="Mallez S."/>
            <person name="Zhang Y."/>
            <person name="Obille A."/>
            <person name="Becker A."/>
            <person name="Abrahante J.E."/>
            <person name="Garbe J."/>
            <person name="Badalamenti J.P."/>
            <person name="Herman A."/>
            <person name="Mangelson H."/>
            <person name="Liachko I."/>
            <person name="Sullivan S."/>
            <person name="Sone E.D."/>
            <person name="Koren S."/>
            <person name="Silverstein K.A.T."/>
            <person name="Beckman K.B."/>
            <person name="Gohl D.M."/>
        </authorList>
    </citation>
    <scope>NUCLEOTIDE SEQUENCE</scope>
    <source>
        <strain evidence="1">Duluth1</strain>
        <tissue evidence="1">Whole animal</tissue>
    </source>
</reference>